<keyword evidence="6 17" id="KW-0963">Cytoplasm</keyword>
<dbReference type="InterPro" id="IPR006094">
    <property type="entry name" value="Oxid_FAD_bind_N"/>
</dbReference>
<sequence length="423" mass="43466">MISEFQTPPIALRDLTTLRVGGVPAAMVTPKTEQELVAAALEVWAEGDEWMLLGGGSNTVAADEGFDGTVIRILTRGIEVIPVSEYSGSVLGGTADIAHGEAAGAVGAEASGGLGGALGGDGAGDGARVRLRVQAGESWDELVAFTAAQGWAGIEALSGIPGSVGAAPVQNIGAYGQEIASCLVAVDFLDFDSGDVRRIGAADLKLDYRTSAFKQGLIGIVLAVELELHDTHAEAAVLGSALGRPVAYAQLAGALGVQQGDRVALDVVRSTVLALRASKGMVLDANDPDTASAGSFFTNPIVTENFARQLPDDAPRWSQQSVLADRVIPLEEYAGVGPVPCVEEVRLTKLSAAWLIEQAGIAKGFRLPGSRAAISSKHTLALTNTGGATADEIAQLARFVQGRVAAEFGVILQPEPVLIGVSL</sequence>
<keyword evidence="12 17" id="KW-0573">Peptidoglycan synthesis</keyword>
<organism evidence="19 20">
    <name type="scientific">Leifsonia kafniensis</name>
    <dbReference type="NCBI Taxonomy" id="475957"/>
    <lineage>
        <taxon>Bacteria</taxon>
        <taxon>Bacillati</taxon>
        <taxon>Actinomycetota</taxon>
        <taxon>Actinomycetes</taxon>
        <taxon>Micrococcales</taxon>
        <taxon>Microbacteriaceae</taxon>
        <taxon>Leifsonia</taxon>
    </lineage>
</organism>
<dbReference type="Gene3D" id="3.30.465.10">
    <property type="match status" value="1"/>
</dbReference>
<evidence type="ECO:0000256" key="11">
    <source>
        <dbReference type="ARBA" id="ARBA00022960"/>
    </source>
</evidence>
<gene>
    <name evidence="17" type="primary">murB</name>
    <name evidence="19" type="ORF">GCM10022381_24050</name>
</gene>
<evidence type="ECO:0000256" key="12">
    <source>
        <dbReference type="ARBA" id="ARBA00022984"/>
    </source>
</evidence>
<feature type="active site" evidence="17">
    <location>
        <position position="209"/>
    </location>
</feature>
<comment type="cofactor">
    <cofactor evidence="1 17">
        <name>FAD</name>
        <dbReference type="ChEBI" id="CHEBI:57692"/>
    </cofactor>
</comment>
<dbReference type="InterPro" id="IPR036318">
    <property type="entry name" value="FAD-bd_PCMH-like_sf"/>
</dbReference>
<protein>
    <recommendedName>
        <fullName evidence="17">UDP-N-acetylenolpyruvoylglucosamine reductase</fullName>
        <ecNumber evidence="17">1.3.1.98</ecNumber>
    </recommendedName>
    <alternativeName>
        <fullName evidence="17">UDP-N-acetylmuramate dehydrogenase</fullName>
    </alternativeName>
</protein>
<evidence type="ECO:0000256" key="17">
    <source>
        <dbReference type="HAMAP-Rule" id="MF_00037"/>
    </source>
</evidence>
<keyword evidence="10 17" id="KW-0521">NADP</keyword>
<dbReference type="EC" id="1.3.1.98" evidence="17"/>
<evidence type="ECO:0000256" key="16">
    <source>
        <dbReference type="ARBA" id="ARBA00048914"/>
    </source>
</evidence>
<keyword evidence="11 17" id="KW-0133">Cell shape</keyword>
<evidence type="ECO:0000256" key="7">
    <source>
        <dbReference type="ARBA" id="ARBA00022618"/>
    </source>
</evidence>
<dbReference type="NCBIfam" id="NF010478">
    <property type="entry name" value="PRK13903.1"/>
    <property type="match status" value="1"/>
</dbReference>
<keyword evidence="9 17" id="KW-0274">FAD</keyword>
<dbReference type="Pfam" id="PF01565">
    <property type="entry name" value="FAD_binding_4"/>
    <property type="match status" value="1"/>
</dbReference>
<feature type="active site" evidence="17">
    <location>
        <position position="415"/>
    </location>
</feature>
<dbReference type="InterPro" id="IPR016167">
    <property type="entry name" value="FAD-bd_PCMH_sub1"/>
</dbReference>
<evidence type="ECO:0000256" key="4">
    <source>
        <dbReference type="ARBA" id="ARBA00004752"/>
    </source>
</evidence>
<dbReference type="Proteomes" id="UP001501803">
    <property type="component" value="Unassembled WGS sequence"/>
</dbReference>
<dbReference type="Gene3D" id="3.90.78.10">
    <property type="entry name" value="UDP-N-acetylenolpyruvoylglucosamine reductase, C-terminal domain"/>
    <property type="match status" value="1"/>
</dbReference>
<evidence type="ECO:0000256" key="13">
    <source>
        <dbReference type="ARBA" id="ARBA00023002"/>
    </source>
</evidence>
<comment type="catalytic activity">
    <reaction evidence="16 17">
        <text>UDP-N-acetyl-alpha-D-muramate + NADP(+) = UDP-N-acetyl-3-O-(1-carboxyvinyl)-alpha-D-glucosamine + NADPH + H(+)</text>
        <dbReference type="Rhea" id="RHEA:12248"/>
        <dbReference type="ChEBI" id="CHEBI:15378"/>
        <dbReference type="ChEBI" id="CHEBI:57783"/>
        <dbReference type="ChEBI" id="CHEBI:58349"/>
        <dbReference type="ChEBI" id="CHEBI:68483"/>
        <dbReference type="ChEBI" id="CHEBI:70757"/>
        <dbReference type="EC" id="1.3.1.98"/>
    </reaction>
</comment>
<dbReference type="InterPro" id="IPR016166">
    <property type="entry name" value="FAD-bd_PCMH"/>
</dbReference>
<evidence type="ECO:0000256" key="3">
    <source>
        <dbReference type="ARBA" id="ARBA00004496"/>
    </source>
</evidence>
<evidence type="ECO:0000256" key="2">
    <source>
        <dbReference type="ARBA" id="ARBA00003921"/>
    </source>
</evidence>
<feature type="active site" description="Proton donor" evidence="17">
    <location>
        <position position="295"/>
    </location>
</feature>
<dbReference type="Pfam" id="PF02873">
    <property type="entry name" value="MurB_C"/>
    <property type="match status" value="1"/>
</dbReference>
<evidence type="ECO:0000256" key="15">
    <source>
        <dbReference type="ARBA" id="ARBA00023316"/>
    </source>
</evidence>
<evidence type="ECO:0000256" key="8">
    <source>
        <dbReference type="ARBA" id="ARBA00022630"/>
    </source>
</evidence>
<evidence type="ECO:0000259" key="18">
    <source>
        <dbReference type="PROSITE" id="PS51387"/>
    </source>
</evidence>
<keyword evidence="13 17" id="KW-0560">Oxidoreductase</keyword>
<keyword evidence="15 17" id="KW-0961">Cell wall biogenesis/degradation</keyword>
<feature type="domain" description="FAD-binding PCMH-type" evidence="18">
    <location>
        <begin position="20"/>
        <end position="231"/>
    </location>
</feature>
<keyword evidence="7 17" id="KW-0132">Cell division</keyword>
<dbReference type="InterPro" id="IPR003170">
    <property type="entry name" value="MurB"/>
</dbReference>
<dbReference type="HAMAP" id="MF_00037">
    <property type="entry name" value="MurB"/>
    <property type="match status" value="1"/>
</dbReference>
<comment type="similarity">
    <text evidence="5 17">Belongs to the MurB family.</text>
</comment>
<comment type="function">
    <text evidence="2 17">Cell wall formation.</text>
</comment>
<reference evidence="20" key="1">
    <citation type="journal article" date="2019" name="Int. J. Syst. Evol. Microbiol.">
        <title>The Global Catalogue of Microorganisms (GCM) 10K type strain sequencing project: providing services to taxonomists for standard genome sequencing and annotation.</title>
        <authorList>
            <consortium name="The Broad Institute Genomics Platform"/>
            <consortium name="The Broad Institute Genome Sequencing Center for Infectious Disease"/>
            <person name="Wu L."/>
            <person name="Ma J."/>
        </authorList>
    </citation>
    <scope>NUCLEOTIDE SEQUENCE [LARGE SCALE GENOMIC DNA]</scope>
    <source>
        <strain evidence="20">JCM 17021</strain>
    </source>
</reference>
<evidence type="ECO:0000256" key="1">
    <source>
        <dbReference type="ARBA" id="ARBA00001974"/>
    </source>
</evidence>
<dbReference type="PANTHER" id="PTHR21071:SF4">
    <property type="entry name" value="UDP-N-ACETYLENOLPYRUVOYLGLUCOSAMINE REDUCTASE"/>
    <property type="match status" value="1"/>
</dbReference>
<dbReference type="PROSITE" id="PS51387">
    <property type="entry name" value="FAD_PCMH"/>
    <property type="match status" value="1"/>
</dbReference>
<keyword evidence="14 17" id="KW-0131">Cell cycle</keyword>
<dbReference type="InterPro" id="IPR016169">
    <property type="entry name" value="FAD-bd_PCMH_sub2"/>
</dbReference>
<proteinExistence type="inferred from homology"/>
<evidence type="ECO:0000313" key="20">
    <source>
        <dbReference type="Proteomes" id="UP001501803"/>
    </source>
</evidence>
<keyword evidence="20" id="KW-1185">Reference proteome</keyword>
<dbReference type="InterPro" id="IPR036635">
    <property type="entry name" value="MurB_C_sf"/>
</dbReference>
<dbReference type="PANTHER" id="PTHR21071">
    <property type="entry name" value="UDP-N-ACETYLENOLPYRUVOYLGLUCOSAMINE REDUCTASE"/>
    <property type="match status" value="1"/>
</dbReference>
<dbReference type="RefSeq" id="WP_345066828.1">
    <property type="nucleotide sequence ID" value="NZ_BAABCN010000007.1"/>
</dbReference>
<dbReference type="SUPFAM" id="SSF56176">
    <property type="entry name" value="FAD-binding/transporter-associated domain-like"/>
    <property type="match status" value="2"/>
</dbReference>
<dbReference type="Gene3D" id="3.30.43.10">
    <property type="entry name" value="Uridine Diphospho-n-acetylenolpyruvylglucosamine Reductase, domain 2"/>
    <property type="match status" value="1"/>
</dbReference>
<evidence type="ECO:0000256" key="10">
    <source>
        <dbReference type="ARBA" id="ARBA00022857"/>
    </source>
</evidence>
<evidence type="ECO:0000256" key="9">
    <source>
        <dbReference type="ARBA" id="ARBA00022827"/>
    </source>
</evidence>
<name>A0ABP7KLK1_9MICO</name>
<comment type="caution">
    <text evidence="19">The sequence shown here is derived from an EMBL/GenBank/DDBJ whole genome shotgun (WGS) entry which is preliminary data.</text>
</comment>
<comment type="pathway">
    <text evidence="4 17">Cell wall biogenesis; peptidoglycan biosynthesis.</text>
</comment>
<keyword evidence="8 17" id="KW-0285">Flavoprotein</keyword>
<dbReference type="EMBL" id="BAABCN010000007">
    <property type="protein sequence ID" value="GAA3880992.1"/>
    <property type="molecule type" value="Genomic_DNA"/>
</dbReference>
<dbReference type="SUPFAM" id="SSF56194">
    <property type="entry name" value="Uridine diphospho-N-Acetylenolpyruvylglucosamine reductase, MurB, C-terminal domain"/>
    <property type="match status" value="1"/>
</dbReference>
<evidence type="ECO:0000313" key="19">
    <source>
        <dbReference type="EMBL" id="GAA3880992.1"/>
    </source>
</evidence>
<evidence type="ECO:0000256" key="5">
    <source>
        <dbReference type="ARBA" id="ARBA00010485"/>
    </source>
</evidence>
<comment type="subcellular location">
    <subcellularLocation>
        <location evidence="3 17">Cytoplasm</location>
    </subcellularLocation>
</comment>
<accession>A0ABP7KLK1</accession>
<dbReference type="InterPro" id="IPR011601">
    <property type="entry name" value="MurB_C"/>
</dbReference>
<evidence type="ECO:0000256" key="14">
    <source>
        <dbReference type="ARBA" id="ARBA00023306"/>
    </source>
</evidence>
<evidence type="ECO:0000256" key="6">
    <source>
        <dbReference type="ARBA" id="ARBA00022490"/>
    </source>
</evidence>